<sequence length="120" mass="13214">MISVSQHTTTIPDHSARLSMQITALVDSYMIWVGSADATTEDSNPEENGRLCRDWAYAMPQPNKQPIGTTLFRTSASDAASSIAQRIARKMDRAIFLSADVPPQHALVAEKWVVDTLRAL</sequence>
<organism evidence="1 2">
    <name type="scientific">Cylindrobasidium torrendii FP15055 ss-10</name>
    <dbReference type="NCBI Taxonomy" id="1314674"/>
    <lineage>
        <taxon>Eukaryota</taxon>
        <taxon>Fungi</taxon>
        <taxon>Dikarya</taxon>
        <taxon>Basidiomycota</taxon>
        <taxon>Agaricomycotina</taxon>
        <taxon>Agaricomycetes</taxon>
        <taxon>Agaricomycetidae</taxon>
        <taxon>Agaricales</taxon>
        <taxon>Marasmiineae</taxon>
        <taxon>Physalacriaceae</taxon>
        <taxon>Cylindrobasidium</taxon>
    </lineage>
</organism>
<dbReference type="AlphaFoldDB" id="A0A0D7B1T8"/>
<dbReference type="PANTHER" id="PTHR33559:SF1">
    <property type="entry name" value="PROTEASOME ASSEMBLY CHAPERONE 4"/>
    <property type="match status" value="1"/>
</dbReference>
<protein>
    <submittedName>
        <fullName evidence="1">Uncharacterized protein</fullName>
    </submittedName>
</protein>
<evidence type="ECO:0000313" key="2">
    <source>
        <dbReference type="Proteomes" id="UP000054007"/>
    </source>
</evidence>
<accession>A0A0D7B1T8</accession>
<dbReference type="OrthoDB" id="368507at2759"/>
<dbReference type="EMBL" id="KN880635">
    <property type="protein sequence ID" value="KIY64442.1"/>
    <property type="molecule type" value="Genomic_DNA"/>
</dbReference>
<gene>
    <name evidence="1" type="ORF">CYLTODRAFT_425200</name>
</gene>
<dbReference type="InterPro" id="IPR032157">
    <property type="entry name" value="PAC4"/>
</dbReference>
<evidence type="ECO:0000313" key="1">
    <source>
        <dbReference type="EMBL" id="KIY64442.1"/>
    </source>
</evidence>
<dbReference type="Pfam" id="PF16093">
    <property type="entry name" value="PAC4"/>
    <property type="match status" value="1"/>
</dbReference>
<keyword evidence="2" id="KW-1185">Reference proteome</keyword>
<dbReference type="Proteomes" id="UP000054007">
    <property type="component" value="Unassembled WGS sequence"/>
</dbReference>
<proteinExistence type="predicted"/>
<dbReference type="GO" id="GO:0043248">
    <property type="term" value="P:proteasome assembly"/>
    <property type="evidence" value="ECO:0007669"/>
    <property type="project" value="InterPro"/>
</dbReference>
<dbReference type="PANTHER" id="PTHR33559">
    <property type="entry name" value="PROTEASOME ASSEMBLY CHAPERONE 4"/>
    <property type="match status" value="1"/>
</dbReference>
<name>A0A0D7B1T8_9AGAR</name>
<reference evidence="1 2" key="1">
    <citation type="journal article" date="2015" name="Fungal Genet. Biol.">
        <title>Evolution of novel wood decay mechanisms in Agaricales revealed by the genome sequences of Fistulina hepatica and Cylindrobasidium torrendii.</title>
        <authorList>
            <person name="Floudas D."/>
            <person name="Held B.W."/>
            <person name="Riley R."/>
            <person name="Nagy L.G."/>
            <person name="Koehler G."/>
            <person name="Ransdell A.S."/>
            <person name="Younus H."/>
            <person name="Chow J."/>
            <person name="Chiniquy J."/>
            <person name="Lipzen A."/>
            <person name="Tritt A."/>
            <person name="Sun H."/>
            <person name="Haridas S."/>
            <person name="LaButti K."/>
            <person name="Ohm R.A."/>
            <person name="Kues U."/>
            <person name="Blanchette R.A."/>
            <person name="Grigoriev I.V."/>
            <person name="Minto R.E."/>
            <person name="Hibbett D.S."/>
        </authorList>
    </citation>
    <scope>NUCLEOTIDE SEQUENCE [LARGE SCALE GENOMIC DNA]</scope>
    <source>
        <strain evidence="1 2">FP15055 ss-10</strain>
    </source>
</reference>